<dbReference type="PANTHER" id="PTHR11066">
    <property type="entry name" value="ACYL-COA THIOESTERASE"/>
    <property type="match status" value="1"/>
</dbReference>
<dbReference type="FunFam" id="3.10.129.10:FF:000074">
    <property type="entry name" value="Acyl-CoA thioesterase II"/>
    <property type="match status" value="1"/>
</dbReference>
<dbReference type="CDD" id="cd03444">
    <property type="entry name" value="Thioesterase_II_repeat1"/>
    <property type="match status" value="1"/>
</dbReference>
<feature type="compositionally biased region" description="Basic and acidic residues" evidence="1">
    <location>
        <begin position="12"/>
        <end position="32"/>
    </location>
</feature>
<comment type="caution">
    <text evidence="4">The sequence shown here is derived from an EMBL/GenBank/DDBJ whole genome shotgun (WGS) entry which is preliminary data.</text>
</comment>
<evidence type="ECO:0000256" key="1">
    <source>
        <dbReference type="SAM" id="MobiDB-lite"/>
    </source>
</evidence>
<dbReference type="SUPFAM" id="SSF54637">
    <property type="entry name" value="Thioesterase/thiol ester dehydrase-isomerase"/>
    <property type="match status" value="2"/>
</dbReference>
<dbReference type="EMBL" id="PXOA01000406">
    <property type="protein sequence ID" value="RFU75834.1"/>
    <property type="molecule type" value="Genomic_DNA"/>
</dbReference>
<feature type="compositionally biased region" description="Polar residues" evidence="1">
    <location>
        <begin position="531"/>
        <end position="542"/>
    </location>
</feature>
<reference evidence="4 5" key="1">
    <citation type="journal article" date="2018" name="PLoS Pathog.">
        <title>Evolution of structural diversity of trichothecenes, a family of toxins produced by plant pathogenic and entomopathogenic fungi.</title>
        <authorList>
            <person name="Proctor R.H."/>
            <person name="McCormick S.P."/>
            <person name="Kim H.S."/>
            <person name="Cardoza R.E."/>
            <person name="Stanley A.M."/>
            <person name="Lindo L."/>
            <person name="Kelly A."/>
            <person name="Brown D.W."/>
            <person name="Lee T."/>
            <person name="Vaughan M.M."/>
            <person name="Alexander N.J."/>
            <person name="Busman M."/>
            <person name="Gutierrez S."/>
        </authorList>
    </citation>
    <scope>NUCLEOTIDE SEQUENCE [LARGE SCALE GENOMIC DNA]</scope>
    <source>
        <strain evidence="4 5">IBT 40837</strain>
    </source>
</reference>
<accession>A0A395NIU0</accession>
<dbReference type="InterPro" id="IPR049450">
    <property type="entry name" value="ACOT8-like_C"/>
</dbReference>
<feature type="compositionally biased region" description="Polar residues" evidence="1">
    <location>
        <begin position="551"/>
        <end position="565"/>
    </location>
</feature>
<dbReference type="InterPro" id="IPR003703">
    <property type="entry name" value="Acyl_CoA_thio"/>
</dbReference>
<feature type="region of interest" description="Disordered" evidence="1">
    <location>
        <begin position="531"/>
        <end position="566"/>
    </location>
</feature>
<feature type="domain" description="Acyl-CoA thioesterase-like C-terminal" evidence="3">
    <location>
        <begin position="171"/>
        <end position="351"/>
    </location>
</feature>
<dbReference type="STRING" id="490622.A0A395NIU0"/>
<keyword evidence="5" id="KW-1185">Reference proteome</keyword>
<protein>
    <submittedName>
        <fullName evidence="4">Acyl-thioesterase ii</fullName>
    </submittedName>
</protein>
<organism evidence="4 5">
    <name type="scientific">Trichoderma arundinaceum</name>
    <dbReference type="NCBI Taxonomy" id="490622"/>
    <lineage>
        <taxon>Eukaryota</taxon>
        <taxon>Fungi</taxon>
        <taxon>Dikarya</taxon>
        <taxon>Ascomycota</taxon>
        <taxon>Pezizomycotina</taxon>
        <taxon>Sordariomycetes</taxon>
        <taxon>Hypocreomycetidae</taxon>
        <taxon>Hypocreales</taxon>
        <taxon>Hypocreaceae</taxon>
        <taxon>Trichoderma</taxon>
    </lineage>
</organism>
<feature type="region of interest" description="Disordered" evidence="1">
    <location>
        <begin position="1"/>
        <end position="37"/>
    </location>
</feature>
<dbReference type="GO" id="GO:0006637">
    <property type="term" value="P:acyl-CoA metabolic process"/>
    <property type="evidence" value="ECO:0007669"/>
    <property type="project" value="InterPro"/>
</dbReference>
<evidence type="ECO:0000313" key="4">
    <source>
        <dbReference type="EMBL" id="RFU75834.1"/>
    </source>
</evidence>
<dbReference type="PANTHER" id="PTHR11066:SF34">
    <property type="entry name" value="ACYL-COENZYME A THIOESTERASE 8"/>
    <property type="match status" value="1"/>
</dbReference>
<dbReference type="Proteomes" id="UP000266272">
    <property type="component" value="Unassembled WGS sequence"/>
</dbReference>
<dbReference type="Pfam" id="PF20789">
    <property type="entry name" value="4HBT_3C"/>
    <property type="match status" value="1"/>
</dbReference>
<dbReference type="GO" id="GO:0005782">
    <property type="term" value="C:peroxisomal matrix"/>
    <property type="evidence" value="ECO:0007669"/>
    <property type="project" value="UniProtKB-SubCell"/>
</dbReference>
<dbReference type="Pfam" id="PF13622">
    <property type="entry name" value="4HBT_3"/>
    <property type="match status" value="1"/>
</dbReference>
<dbReference type="InterPro" id="IPR049449">
    <property type="entry name" value="TesB_ACOT8-like_N"/>
</dbReference>
<proteinExistence type="predicted"/>
<sequence length="583" mass="66237">MSDSDNAAPKVEGTEKVLDKRTTLLRPPEPDPNKAPIENTVEVTPLEVLGEDIFTNTRPLWLPPGARGVYGGAVIAQCLAAAQLTVKSDFLVHSCHCYFLLAGSPAIPIMYHVERVRDGRSFATRTVQARQKGKCIFTTTISFVREASGGVQQINHAAALPDDVEMPKPNWDDEDPIWDRAGPFQSRRIELLKVQDPETRPDQRKTRQWHRCRGKISVEGGHQAHLNALAYISDSYFIGTVSRIHRLWRLGLTPEQVVELPEERRKQLQEFLEFEGMGSKLEDWIGRPKVGMLVSLDHSIYFHEPKRVRADEWMFSEIESPWSGDGRGVVMQRIYAQDGTLLASCMQEGVVECETYPSLNTWGRIKGCPNKTKVVKFVFGWCKKCEAVVAPIRSSINLRDPLAIRRCWEHKAFHRLAKPLSAPTGAAEIHPAISYFESFLYQEPDDPRGVTWEELTIERELRSLKPGQVWLGLRKYDYPCSDEELLDILRWARVWTLVWANGDERLNEEDPMVPLVWSPPHHENVWRLTRSTNGEQPITVETQPDRDNRMPNFQENARSSTSDIPNAQVVMDSDIFAGRGAGS</sequence>
<dbReference type="GO" id="GO:0009062">
    <property type="term" value="P:fatty acid catabolic process"/>
    <property type="evidence" value="ECO:0007669"/>
    <property type="project" value="TreeGrafter"/>
</dbReference>
<dbReference type="GO" id="GO:0047617">
    <property type="term" value="F:fatty acyl-CoA hydrolase activity"/>
    <property type="evidence" value="ECO:0007669"/>
    <property type="project" value="InterPro"/>
</dbReference>
<evidence type="ECO:0000259" key="2">
    <source>
        <dbReference type="Pfam" id="PF13622"/>
    </source>
</evidence>
<dbReference type="CDD" id="cd03445">
    <property type="entry name" value="Thioesterase_II_repeat2"/>
    <property type="match status" value="1"/>
</dbReference>
<gene>
    <name evidence="4" type="ORF">TARUN_6406</name>
</gene>
<name>A0A395NIU0_TRIAR</name>
<dbReference type="AlphaFoldDB" id="A0A395NIU0"/>
<evidence type="ECO:0000259" key="3">
    <source>
        <dbReference type="Pfam" id="PF20789"/>
    </source>
</evidence>
<evidence type="ECO:0000313" key="5">
    <source>
        <dbReference type="Proteomes" id="UP000266272"/>
    </source>
</evidence>
<feature type="domain" description="Acyl-CoA thioesterase-like N-terminal HotDog" evidence="2">
    <location>
        <begin position="59"/>
        <end position="144"/>
    </location>
</feature>
<dbReference type="Gene3D" id="3.10.129.10">
    <property type="entry name" value="Hotdog Thioesterase"/>
    <property type="match status" value="2"/>
</dbReference>
<dbReference type="OrthoDB" id="68328at2759"/>
<dbReference type="InterPro" id="IPR029069">
    <property type="entry name" value="HotDog_dom_sf"/>
</dbReference>